<protein>
    <submittedName>
        <fullName evidence="1">Uncharacterized protein</fullName>
    </submittedName>
</protein>
<proteinExistence type="predicted"/>
<reference evidence="1 2" key="1">
    <citation type="submission" date="2023-12" db="EMBL/GenBank/DDBJ databases">
        <title>Description of new species of Mycobacterium terrae complex isolated from sewage at the Sao Paulo Zoological Park Foundation in Brazil.</title>
        <authorList>
            <person name="Romagnoli C.L."/>
            <person name="Conceicao E.C."/>
            <person name="Machado E."/>
            <person name="Barreto L.B.P.F."/>
            <person name="Sharma A."/>
            <person name="Silva N.M."/>
            <person name="Marques L.E."/>
            <person name="Juliana M.A."/>
            <person name="Lourenco M.C.S."/>
            <person name="Digiampietri L.A."/>
            <person name="Suffys P.N."/>
            <person name="Viana-Niero C."/>
        </authorList>
    </citation>
    <scope>NUCLEOTIDE SEQUENCE [LARGE SCALE GENOMIC DNA]</scope>
    <source>
        <strain evidence="1 2">MYC340</strain>
    </source>
</reference>
<gene>
    <name evidence="1" type="ORF">KV113_16280</name>
</gene>
<organism evidence="1 2">
    <name type="scientific">[Mycobacterium] nativiensis</name>
    <dbReference type="NCBI Taxonomy" id="2855503"/>
    <lineage>
        <taxon>Bacteria</taxon>
        <taxon>Bacillati</taxon>
        <taxon>Actinomycetota</taxon>
        <taxon>Actinomycetes</taxon>
        <taxon>Mycobacteriales</taxon>
        <taxon>Mycobacteriaceae</taxon>
        <taxon>Mycolicibacter</taxon>
    </lineage>
</organism>
<dbReference type="Proteomes" id="UP001298593">
    <property type="component" value="Unassembled WGS sequence"/>
</dbReference>
<name>A0ABU5Y2H9_9MYCO</name>
<dbReference type="RefSeq" id="WP_224976432.1">
    <property type="nucleotide sequence ID" value="NZ_JAYJJU010000016.1"/>
</dbReference>
<keyword evidence="2" id="KW-1185">Reference proteome</keyword>
<accession>A0ABU5Y2H9</accession>
<evidence type="ECO:0000313" key="2">
    <source>
        <dbReference type="Proteomes" id="UP001298593"/>
    </source>
</evidence>
<sequence>MFGIHGVSAYNCARPRYQPGAAFSMVALTGSYAAIGATKVATEELRWAR</sequence>
<dbReference type="EMBL" id="JAYJJU010000016">
    <property type="protein sequence ID" value="MEB3033110.1"/>
    <property type="molecule type" value="Genomic_DNA"/>
</dbReference>
<evidence type="ECO:0000313" key="1">
    <source>
        <dbReference type="EMBL" id="MEB3033110.1"/>
    </source>
</evidence>
<comment type="caution">
    <text evidence="1">The sequence shown here is derived from an EMBL/GenBank/DDBJ whole genome shotgun (WGS) entry which is preliminary data.</text>
</comment>